<evidence type="ECO:0000256" key="6">
    <source>
        <dbReference type="ARBA" id="ARBA00023002"/>
    </source>
</evidence>
<dbReference type="InterPro" id="IPR005123">
    <property type="entry name" value="Oxoglu/Fe-dep_dioxygenase_dom"/>
</dbReference>
<feature type="domain" description="Fe2OG dioxygenase" evidence="9">
    <location>
        <begin position="304"/>
        <end position="412"/>
    </location>
</feature>
<dbReference type="EMBL" id="VOCK01000012">
    <property type="protein sequence ID" value="TWQ53711.1"/>
    <property type="molecule type" value="Genomic_DNA"/>
</dbReference>
<keyword evidence="3" id="KW-0256">Endoplasmic reticulum</keyword>
<evidence type="ECO:0000313" key="11">
    <source>
        <dbReference type="Proteomes" id="UP000320455"/>
    </source>
</evidence>
<dbReference type="PANTHER" id="PTHR10869">
    <property type="entry name" value="PROLYL 4-HYDROXYLASE ALPHA SUBUNIT"/>
    <property type="match status" value="1"/>
</dbReference>
<dbReference type="InterPro" id="IPR045054">
    <property type="entry name" value="P4HA-like"/>
</dbReference>
<evidence type="ECO:0000256" key="8">
    <source>
        <dbReference type="ARBA" id="ARBA00023180"/>
    </source>
</evidence>
<dbReference type="AlphaFoldDB" id="A0ABD7SC42"/>
<keyword evidence="11" id="KW-1185">Reference proteome</keyword>
<dbReference type="PANTHER" id="PTHR10869:SF246">
    <property type="entry name" value="TRANSMEMBRANE PROLYL 4-HYDROXYLASE"/>
    <property type="match status" value="1"/>
</dbReference>
<proteinExistence type="predicted"/>
<accession>A0ABD7SC42</accession>
<keyword evidence="7" id="KW-0408">Iron</keyword>
<evidence type="ECO:0000256" key="7">
    <source>
        <dbReference type="ARBA" id="ARBA00023004"/>
    </source>
</evidence>
<keyword evidence="4" id="KW-0847">Vitamin C</keyword>
<name>A0ABD7SC42_XANVA</name>
<dbReference type="Pfam" id="PF13640">
    <property type="entry name" value="2OG-FeII_Oxy_3"/>
    <property type="match status" value="1"/>
</dbReference>
<gene>
    <name evidence="10" type="ORF">FQK01_09940</name>
</gene>
<sequence length="418" mass="44781">MQPSPLADLTRAAQRQQPGAINALAQALVRAGQPEEAFVWYSRSAAAGDALAQIEVGRMRAYGVGCEVDVDQARAQWELAERQGAAAARYLLATLAVGEQPLALDGSAFDRLQAAAAAGYPPALRALAIQYGRVAHPDRQRQCVALLERAAAAGDAVSAGLLAERLLRGEGVPPQPDAAAQLWRQLQALGMTALPDVFIAPPDPAHDTADHRIDFAPRTGPVQRHAAPLIEEYAGVLSADECRLLMLLARPHLRGSQVIDPNDASTQRAPVRTSRGATLDPIIEDFAARVAQARLAACAQLTLTHAEPLSVLCYAPGEQYRAHRDYLPPGTIAADRPNAGNRQRTVCVYLNVVDAGGETEFPLAGVRVQPRPGALVCFDNLHADGRPNADSLHAGLPVTAGSKWLGTLWFRQQCYRDW</sequence>
<dbReference type="InterPro" id="IPR006597">
    <property type="entry name" value="Sel1-like"/>
</dbReference>
<dbReference type="SMART" id="SM00671">
    <property type="entry name" value="SEL1"/>
    <property type="match status" value="3"/>
</dbReference>
<evidence type="ECO:0000256" key="4">
    <source>
        <dbReference type="ARBA" id="ARBA00022896"/>
    </source>
</evidence>
<dbReference type="GO" id="GO:0046872">
    <property type="term" value="F:metal ion binding"/>
    <property type="evidence" value="ECO:0007669"/>
    <property type="project" value="UniProtKB-KW"/>
</dbReference>
<dbReference type="Proteomes" id="UP000320455">
    <property type="component" value="Unassembled WGS sequence"/>
</dbReference>
<dbReference type="SMART" id="SM00702">
    <property type="entry name" value="P4Hc"/>
    <property type="match status" value="1"/>
</dbReference>
<comment type="cofactor">
    <cofactor evidence="1">
        <name>L-ascorbate</name>
        <dbReference type="ChEBI" id="CHEBI:38290"/>
    </cofactor>
</comment>
<reference evidence="11" key="1">
    <citation type="journal article" date="2020" name="Phytopathology">
        <title>Genomic acquisitions in emerging populations of Xanthomonas vasicola pv. vasculorum infecting corn in the U.S. and Argentina.</title>
        <authorList>
            <person name="Perez-Quintero A.L."/>
        </authorList>
    </citation>
    <scope>NUCLEOTIDE SEQUENCE [LARGE SCALE GENOMIC DNA]</scope>
    <source>
        <strain evidence="11">Xvh-L</strain>
    </source>
</reference>
<dbReference type="RefSeq" id="WP_039435538.1">
    <property type="nucleotide sequence ID" value="NZ_JAUPCI020000011.1"/>
</dbReference>
<evidence type="ECO:0000256" key="2">
    <source>
        <dbReference type="ARBA" id="ARBA00022723"/>
    </source>
</evidence>
<keyword evidence="5" id="KW-0223">Dioxygenase</keyword>
<evidence type="ECO:0000313" key="10">
    <source>
        <dbReference type="EMBL" id="TWQ53711.1"/>
    </source>
</evidence>
<dbReference type="Gene3D" id="1.25.40.10">
    <property type="entry name" value="Tetratricopeptide repeat domain"/>
    <property type="match status" value="2"/>
</dbReference>
<dbReference type="PROSITE" id="PS51471">
    <property type="entry name" value="FE2OG_OXY"/>
    <property type="match status" value="1"/>
</dbReference>
<dbReference type="InterPro" id="IPR011990">
    <property type="entry name" value="TPR-like_helical_dom_sf"/>
</dbReference>
<evidence type="ECO:0000259" key="9">
    <source>
        <dbReference type="PROSITE" id="PS51471"/>
    </source>
</evidence>
<evidence type="ECO:0000256" key="3">
    <source>
        <dbReference type="ARBA" id="ARBA00022824"/>
    </source>
</evidence>
<organism evidence="10 11">
    <name type="scientific">Xanthomonas vasicola</name>
    <dbReference type="NCBI Taxonomy" id="56459"/>
    <lineage>
        <taxon>Bacteria</taxon>
        <taxon>Pseudomonadati</taxon>
        <taxon>Pseudomonadota</taxon>
        <taxon>Gammaproteobacteria</taxon>
        <taxon>Lysobacterales</taxon>
        <taxon>Lysobacteraceae</taxon>
        <taxon>Xanthomonas</taxon>
    </lineage>
</organism>
<keyword evidence="8" id="KW-0325">Glycoprotein</keyword>
<dbReference type="Gene3D" id="2.60.120.620">
    <property type="entry name" value="q2cbj1_9rhob like domain"/>
    <property type="match status" value="1"/>
</dbReference>
<dbReference type="GO" id="GO:0031418">
    <property type="term" value="F:L-ascorbic acid binding"/>
    <property type="evidence" value="ECO:0007669"/>
    <property type="project" value="UniProtKB-KW"/>
</dbReference>
<keyword evidence="6" id="KW-0560">Oxidoreductase</keyword>
<comment type="caution">
    <text evidence="10">The sequence shown here is derived from an EMBL/GenBank/DDBJ whole genome shotgun (WGS) entry which is preliminary data.</text>
</comment>
<dbReference type="InterPro" id="IPR044862">
    <property type="entry name" value="Pro_4_hyd_alph_FE2OG_OXY"/>
</dbReference>
<evidence type="ECO:0000256" key="1">
    <source>
        <dbReference type="ARBA" id="ARBA00001961"/>
    </source>
</evidence>
<protein>
    <submittedName>
        <fullName evidence="10">2OG-Fe(II) oxygenase</fullName>
    </submittedName>
</protein>
<keyword evidence="2" id="KW-0479">Metal-binding</keyword>
<dbReference type="InterPro" id="IPR006620">
    <property type="entry name" value="Pro_4_hyd_alph"/>
</dbReference>
<dbReference type="GO" id="GO:0051213">
    <property type="term" value="F:dioxygenase activity"/>
    <property type="evidence" value="ECO:0007669"/>
    <property type="project" value="UniProtKB-KW"/>
</dbReference>
<evidence type="ECO:0000256" key="5">
    <source>
        <dbReference type="ARBA" id="ARBA00022964"/>
    </source>
</evidence>
<dbReference type="SUPFAM" id="SSF81901">
    <property type="entry name" value="HCP-like"/>
    <property type="match status" value="2"/>
</dbReference>